<dbReference type="Pfam" id="PF00171">
    <property type="entry name" value="Aldedh"/>
    <property type="match status" value="1"/>
</dbReference>
<dbReference type="Gene3D" id="3.40.605.10">
    <property type="entry name" value="Aldehyde Dehydrogenase, Chain A, domain 1"/>
    <property type="match status" value="1"/>
</dbReference>
<dbReference type="FunFam" id="3.40.309.10:FF:000003">
    <property type="entry name" value="Aldehyde dehydrogenase"/>
    <property type="match status" value="1"/>
</dbReference>
<dbReference type="PIRSF" id="PIRSF036492">
    <property type="entry name" value="ALDH"/>
    <property type="match status" value="1"/>
</dbReference>
<dbReference type="GeneID" id="10506245"/>
<dbReference type="EMBL" id="GL870966">
    <property type="protein sequence ID" value="EGC38954.1"/>
    <property type="molecule type" value="Genomic_DNA"/>
</dbReference>
<comment type="similarity">
    <text evidence="1 4 7">Belongs to the aldehyde dehydrogenase family.</text>
</comment>
<keyword evidence="3" id="KW-0520">NAD</keyword>
<dbReference type="AlphaFoldDB" id="F0ZAV3"/>
<dbReference type="FunFam" id="3.40.605.10:FF:000004">
    <property type="entry name" value="Aldehyde dehydrogenase"/>
    <property type="match status" value="1"/>
</dbReference>
<evidence type="ECO:0000259" key="8">
    <source>
        <dbReference type="Pfam" id="PF00171"/>
    </source>
</evidence>
<dbReference type="SUPFAM" id="SSF53720">
    <property type="entry name" value="ALDH-like"/>
    <property type="match status" value="1"/>
</dbReference>
<proteinExistence type="inferred from homology"/>
<dbReference type="KEGG" id="dpp:DICPUDRAFT_93717"/>
<dbReference type="Proteomes" id="UP000001064">
    <property type="component" value="Unassembled WGS sequence"/>
</dbReference>
<feature type="domain" description="Aldehyde dehydrogenase" evidence="8">
    <location>
        <begin position="34"/>
        <end position="447"/>
    </location>
</feature>
<dbReference type="InterPro" id="IPR015590">
    <property type="entry name" value="Aldehyde_DH_dom"/>
</dbReference>
<dbReference type="STRING" id="5786.F0ZAV3"/>
<dbReference type="CDD" id="cd07087">
    <property type="entry name" value="ALDH_F3-13-14_CALDH-like"/>
    <property type="match status" value="1"/>
</dbReference>
<dbReference type="InterPro" id="IPR029510">
    <property type="entry name" value="Ald_DH_CS_GLU"/>
</dbReference>
<dbReference type="InterPro" id="IPR016163">
    <property type="entry name" value="Ald_DH_C"/>
</dbReference>
<dbReference type="InterPro" id="IPR016161">
    <property type="entry name" value="Ald_DH/histidinol_DH"/>
</dbReference>
<reference evidence="10" key="1">
    <citation type="journal article" date="2011" name="Genome Biol.">
        <title>Comparative genomics of the social amoebae Dictyostelium discoideum and Dictyostelium purpureum.</title>
        <authorList>
            <consortium name="US DOE Joint Genome Institute (JGI-PGF)"/>
            <person name="Sucgang R."/>
            <person name="Kuo A."/>
            <person name="Tian X."/>
            <person name="Salerno W."/>
            <person name="Parikh A."/>
            <person name="Feasley C.L."/>
            <person name="Dalin E."/>
            <person name="Tu H."/>
            <person name="Huang E."/>
            <person name="Barry K."/>
            <person name="Lindquist E."/>
            <person name="Shapiro H."/>
            <person name="Bruce D."/>
            <person name="Schmutz J."/>
            <person name="Salamov A."/>
            <person name="Fey P."/>
            <person name="Gaudet P."/>
            <person name="Anjard C."/>
            <person name="Babu M.M."/>
            <person name="Basu S."/>
            <person name="Bushmanova Y."/>
            <person name="van der Wel H."/>
            <person name="Katoh-Kurasawa M."/>
            <person name="Dinh C."/>
            <person name="Coutinho P.M."/>
            <person name="Saito T."/>
            <person name="Elias M."/>
            <person name="Schaap P."/>
            <person name="Kay R.R."/>
            <person name="Henrissat B."/>
            <person name="Eichinger L."/>
            <person name="Rivero F."/>
            <person name="Putnam N.H."/>
            <person name="West C.M."/>
            <person name="Loomis W.F."/>
            <person name="Chisholm R.L."/>
            <person name="Shaulsky G."/>
            <person name="Strassmann J.E."/>
            <person name="Queller D.C."/>
            <person name="Kuspa A."/>
            <person name="Grigoriev I.V."/>
        </authorList>
    </citation>
    <scope>NUCLEOTIDE SEQUENCE [LARGE SCALE GENOMIC DNA]</scope>
    <source>
        <strain evidence="10">QSDP1</strain>
    </source>
</reference>
<dbReference type="GO" id="GO:0004029">
    <property type="term" value="F:aldehyde dehydrogenase (NAD+) activity"/>
    <property type="evidence" value="ECO:0000318"/>
    <property type="project" value="GO_Central"/>
</dbReference>
<dbReference type="OrthoDB" id="440325at2759"/>
<keyword evidence="2 4" id="KW-0560">Oxidoreductase</keyword>
<dbReference type="PANTHER" id="PTHR43570">
    <property type="entry name" value="ALDEHYDE DEHYDROGENASE"/>
    <property type="match status" value="1"/>
</dbReference>
<evidence type="ECO:0000256" key="1">
    <source>
        <dbReference type="ARBA" id="ARBA00009986"/>
    </source>
</evidence>
<evidence type="ECO:0000313" key="10">
    <source>
        <dbReference type="Proteomes" id="UP000001064"/>
    </source>
</evidence>
<dbReference type="InterPro" id="IPR016162">
    <property type="entry name" value="Ald_DH_N"/>
</dbReference>
<dbReference type="RefSeq" id="XP_003284519.1">
    <property type="nucleotide sequence ID" value="XM_003284471.1"/>
</dbReference>
<dbReference type="eggNOG" id="KOG2456">
    <property type="taxonomic scope" value="Eukaryota"/>
</dbReference>
<organism evidence="9 10">
    <name type="scientific">Dictyostelium purpureum</name>
    <name type="common">Slime mold</name>
    <dbReference type="NCBI Taxonomy" id="5786"/>
    <lineage>
        <taxon>Eukaryota</taxon>
        <taxon>Amoebozoa</taxon>
        <taxon>Evosea</taxon>
        <taxon>Eumycetozoa</taxon>
        <taxon>Dictyostelia</taxon>
        <taxon>Dictyosteliales</taxon>
        <taxon>Dictyosteliaceae</taxon>
        <taxon>Dictyostelium</taxon>
    </lineage>
</organism>
<dbReference type="GO" id="GO:0006081">
    <property type="term" value="P:aldehyde metabolic process"/>
    <property type="evidence" value="ECO:0000318"/>
    <property type="project" value="GO_Central"/>
</dbReference>
<dbReference type="PROSITE" id="PS00687">
    <property type="entry name" value="ALDEHYDE_DEHYDR_GLU"/>
    <property type="match status" value="1"/>
</dbReference>
<dbReference type="VEuPathDB" id="AmoebaDB:DICPUDRAFT_93717"/>
<name>F0ZAV3_DICPU</name>
<dbReference type="OMA" id="MKDQKVP"/>
<gene>
    <name evidence="9" type="ORF">DICPUDRAFT_93717</name>
</gene>
<dbReference type="InParanoid" id="F0ZAV3"/>
<evidence type="ECO:0000256" key="6">
    <source>
        <dbReference type="PROSITE-ProRule" id="PRU10007"/>
    </source>
</evidence>
<protein>
    <recommendedName>
        <fullName evidence="4">Aldehyde dehydrogenase</fullName>
    </recommendedName>
</protein>
<dbReference type="InterPro" id="IPR012394">
    <property type="entry name" value="Aldehyde_DH_NAD(P)"/>
</dbReference>
<feature type="active site" evidence="5">
    <location>
        <position position="263"/>
    </location>
</feature>
<evidence type="ECO:0000256" key="4">
    <source>
        <dbReference type="PIRNR" id="PIRNR036492"/>
    </source>
</evidence>
<sequence length="483" mass="54984">MENKNYLINLNGELEIEDKYNLKFINNSLRKIYNTHKSRDIKFRISQLKALEKLLIENKENLVNAVKLDLGKHEQEASMVDYAHVMRELKSSLNNIKSWTKNKKIRTPLFLFPCSGEYVYDPYGVVLIIAPWNYPINLALVPLIGAITGGNCAFLKTSRHCFNTSSLLCSLLKKYLDNECYKCDFEGGADFITEIIKYKWDNIFFTGSVAVGRIVYEAAAKHLTPVTLELGGKNPTIIDRNMDLSVITKRIIYSKCFNAGQICISTDYIFVPKEKLEELITEIKIALHNFYGDDIKSNKDYGRIVSVHHTKRLQSLFQYGKVVIGGECDIENKYISPTVIVEPEYDSPLMNDEIFGPVISIITYDSLDEVFEYLVGRPSPLVLYLFSNSKKTQKLIMNKIPSGNVLINDTCTFYVHPNLLFGGFGDSGIGSYHGKKTFRAFTHKKSVMYTPSTSILDFINILKLPPYTKLKQKTVLTLLEKGI</sequence>
<evidence type="ECO:0000256" key="5">
    <source>
        <dbReference type="PIRSR" id="PIRSR036492-1"/>
    </source>
</evidence>
<keyword evidence="10" id="KW-1185">Reference proteome</keyword>
<evidence type="ECO:0000256" key="3">
    <source>
        <dbReference type="ARBA" id="ARBA00023027"/>
    </source>
</evidence>
<dbReference type="Gene3D" id="3.40.309.10">
    <property type="entry name" value="Aldehyde Dehydrogenase, Chain A, domain 2"/>
    <property type="match status" value="1"/>
</dbReference>
<dbReference type="PANTHER" id="PTHR43570:SF16">
    <property type="entry name" value="ALDEHYDE DEHYDROGENASE TYPE III, ISOFORM Q"/>
    <property type="match status" value="1"/>
</dbReference>
<feature type="active site" evidence="5 6">
    <location>
        <position position="229"/>
    </location>
</feature>
<evidence type="ECO:0000256" key="7">
    <source>
        <dbReference type="RuleBase" id="RU003345"/>
    </source>
</evidence>
<accession>F0ZAV3</accession>
<evidence type="ECO:0000256" key="2">
    <source>
        <dbReference type="ARBA" id="ARBA00023002"/>
    </source>
</evidence>
<dbReference type="GO" id="GO:0005737">
    <property type="term" value="C:cytoplasm"/>
    <property type="evidence" value="ECO:0000318"/>
    <property type="project" value="GO_Central"/>
</dbReference>
<evidence type="ECO:0000313" key="9">
    <source>
        <dbReference type="EMBL" id="EGC38954.1"/>
    </source>
</evidence>